<dbReference type="InterPro" id="IPR002818">
    <property type="entry name" value="DJ-1/PfpI"/>
</dbReference>
<accession>A0A1G5IP44</accession>
<evidence type="ECO:0000313" key="2">
    <source>
        <dbReference type="EMBL" id="SCY77694.1"/>
    </source>
</evidence>
<dbReference type="InterPro" id="IPR029062">
    <property type="entry name" value="Class_I_gatase-like"/>
</dbReference>
<dbReference type="Gene3D" id="3.40.50.880">
    <property type="match status" value="1"/>
</dbReference>
<dbReference type="GO" id="GO:0006355">
    <property type="term" value="P:regulation of DNA-templated transcription"/>
    <property type="evidence" value="ECO:0007669"/>
    <property type="project" value="TreeGrafter"/>
</dbReference>
<proteinExistence type="predicted"/>
<dbReference type="EMBL" id="FMUX01000021">
    <property type="protein sequence ID" value="SCY77694.1"/>
    <property type="molecule type" value="Genomic_DNA"/>
</dbReference>
<dbReference type="InterPro" id="IPR052158">
    <property type="entry name" value="INH-QAR"/>
</dbReference>
<dbReference type="OrthoDB" id="6003696at2"/>
<keyword evidence="3" id="KW-1185">Reference proteome</keyword>
<name>A0A1G5IP44_9BACT</name>
<dbReference type="Proteomes" id="UP000198870">
    <property type="component" value="Unassembled WGS sequence"/>
</dbReference>
<dbReference type="RefSeq" id="WP_092214062.1">
    <property type="nucleotide sequence ID" value="NZ_FMUX01000021.1"/>
</dbReference>
<dbReference type="CDD" id="cd03140">
    <property type="entry name" value="GATase1_PfpI_3"/>
    <property type="match status" value="1"/>
</dbReference>
<evidence type="ECO:0000313" key="3">
    <source>
        <dbReference type="Proteomes" id="UP000198870"/>
    </source>
</evidence>
<organism evidence="2 3">
    <name type="scientific">Desulfoluna spongiiphila</name>
    <dbReference type="NCBI Taxonomy" id="419481"/>
    <lineage>
        <taxon>Bacteria</taxon>
        <taxon>Pseudomonadati</taxon>
        <taxon>Thermodesulfobacteriota</taxon>
        <taxon>Desulfobacteria</taxon>
        <taxon>Desulfobacterales</taxon>
        <taxon>Desulfolunaceae</taxon>
        <taxon>Desulfoluna</taxon>
    </lineage>
</organism>
<gene>
    <name evidence="2" type="ORF">SAMN05216233_12114</name>
</gene>
<evidence type="ECO:0000259" key="1">
    <source>
        <dbReference type="Pfam" id="PF01965"/>
    </source>
</evidence>
<protein>
    <submittedName>
        <fullName evidence="2">DJ-1/PfpI family protein</fullName>
    </submittedName>
</protein>
<dbReference type="PANTHER" id="PTHR43130">
    <property type="entry name" value="ARAC-FAMILY TRANSCRIPTIONAL REGULATOR"/>
    <property type="match status" value="1"/>
</dbReference>
<reference evidence="2 3" key="1">
    <citation type="submission" date="2016-10" db="EMBL/GenBank/DDBJ databases">
        <authorList>
            <person name="de Groot N.N."/>
        </authorList>
    </citation>
    <scope>NUCLEOTIDE SEQUENCE [LARGE SCALE GENOMIC DNA]</scope>
    <source>
        <strain evidence="2 3">AA1</strain>
    </source>
</reference>
<dbReference type="Pfam" id="PF01965">
    <property type="entry name" value="DJ-1_PfpI"/>
    <property type="match status" value="1"/>
</dbReference>
<dbReference type="PANTHER" id="PTHR43130:SF3">
    <property type="entry name" value="HTH-TYPE TRANSCRIPTIONAL REGULATOR RV1931C"/>
    <property type="match status" value="1"/>
</dbReference>
<dbReference type="AlphaFoldDB" id="A0A1G5IP44"/>
<dbReference type="SUPFAM" id="SSF52317">
    <property type="entry name" value="Class I glutamine amidotransferase-like"/>
    <property type="match status" value="1"/>
</dbReference>
<feature type="domain" description="DJ-1/PfpI" evidence="1">
    <location>
        <begin position="5"/>
        <end position="174"/>
    </location>
</feature>
<sequence length="208" mass="22782">MTGPKTIYLFLFDTLSDWEIGYVTTGLNNPMMQITPGAYQLKTFSTDGRPVRSAGGLQITPDLGMDEITLWDAEMLILPGGASWEEGAHQDVAELAKRFHENHLKVAAICGATYGLAHIGLLDSIRHTSNAKAYLEASNYKGGSQYVEALAVHDKNVITASGTAPLEFTREIFQALHLYKGDVLRAWYDLFKTSAPEAFPALMNALEA</sequence>
<dbReference type="STRING" id="419481.SAMN05216233_12114"/>